<dbReference type="EMBL" id="WTPW01001484">
    <property type="protein sequence ID" value="KAF0432865.1"/>
    <property type="molecule type" value="Genomic_DNA"/>
</dbReference>
<dbReference type="AlphaFoldDB" id="A0A8H3X8K5"/>
<reference evidence="1 2" key="1">
    <citation type="journal article" date="2019" name="Environ. Microbiol.">
        <title>At the nexus of three kingdoms: the genome of the mycorrhizal fungus Gigaspora margarita provides insights into plant, endobacterial and fungal interactions.</title>
        <authorList>
            <person name="Venice F."/>
            <person name="Ghignone S."/>
            <person name="Salvioli di Fossalunga A."/>
            <person name="Amselem J."/>
            <person name="Novero M."/>
            <person name="Xianan X."/>
            <person name="Sedzielewska Toro K."/>
            <person name="Morin E."/>
            <person name="Lipzen A."/>
            <person name="Grigoriev I.V."/>
            <person name="Henrissat B."/>
            <person name="Martin F.M."/>
            <person name="Bonfante P."/>
        </authorList>
    </citation>
    <scope>NUCLEOTIDE SEQUENCE [LARGE SCALE GENOMIC DNA]</scope>
    <source>
        <strain evidence="1 2">BEG34</strain>
    </source>
</reference>
<evidence type="ECO:0000313" key="1">
    <source>
        <dbReference type="EMBL" id="KAF0432865.1"/>
    </source>
</evidence>
<gene>
    <name evidence="1" type="ORF">F8M41_005142</name>
</gene>
<comment type="caution">
    <text evidence="1">The sequence shown here is derived from an EMBL/GenBank/DDBJ whole genome shotgun (WGS) entry which is preliminary data.</text>
</comment>
<dbReference type="Proteomes" id="UP000439903">
    <property type="component" value="Unassembled WGS sequence"/>
</dbReference>
<accession>A0A8H3X8K5</accession>
<evidence type="ECO:0000313" key="2">
    <source>
        <dbReference type="Proteomes" id="UP000439903"/>
    </source>
</evidence>
<proteinExistence type="predicted"/>
<sequence length="114" mass="13165">MTSIPKRTKSFRWITNIEQVTLRNLKESIIAIYKTPVLENNGAILNFMSGGGKYFPQTDMEFCNMLQLFVKKNHLEFTVNTETSSPFSDWTFAKMCRQYNIGEIDDPSLNAFPI</sequence>
<name>A0A8H3X8K5_GIGMA</name>
<protein>
    <submittedName>
        <fullName evidence="1">Crinkler family protein</fullName>
    </submittedName>
</protein>
<dbReference type="OrthoDB" id="2441139at2759"/>
<keyword evidence="2" id="KW-1185">Reference proteome</keyword>
<organism evidence="1 2">
    <name type="scientific">Gigaspora margarita</name>
    <dbReference type="NCBI Taxonomy" id="4874"/>
    <lineage>
        <taxon>Eukaryota</taxon>
        <taxon>Fungi</taxon>
        <taxon>Fungi incertae sedis</taxon>
        <taxon>Mucoromycota</taxon>
        <taxon>Glomeromycotina</taxon>
        <taxon>Glomeromycetes</taxon>
        <taxon>Diversisporales</taxon>
        <taxon>Gigasporaceae</taxon>
        <taxon>Gigaspora</taxon>
    </lineage>
</organism>